<dbReference type="PANTHER" id="PTHR43655:SF8">
    <property type="entry name" value="PARAPLEGIN"/>
    <property type="match status" value="1"/>
</dbReference>
<dbReference type="PANTHER" id="PTHR43655">
    <property type="entry name" value="ATP-DEPENDENT PROTEASE"/>
    <property type="match status" value="1"/>
</dbReference>
<dbReference type="PROSITE" id="PS00674">
    <property type="entry name" value="AAA"/>
    <property type="match status" value="1"/>
</dbReference>
<protein>
    <recommendedName>
        <fullName evidence="18">AAA+ ATPase domain-containing protein</fullName>
    </recommendedName>
</protein>
<evidence type="ECO:0000256" key="12">
    <source>
        <dbReference type="ARBA" id="ARBA00022946"/>
    </source>
</evidence>
<evidence type="ECO:0000256" key="17">
    <source>
        <dbReference type="SAM" id="Phobius"/>
    </source>
</evidence>
<proteinExistence type="inferred from homology"/>
<dbReference type="FunFam" id="3.40.50.300:FF:000277">
    <property type="entry name" value="ATP-dependent zinc metalloprotease FtsH"/>
    <property type="match status" value="1"/>
</dbReference>
<dbReference type="InterPro" id="IPR003959">
    <property type="entry name" value="ATPase_AAA_core"/>
</dbReference>
<evidence type="ECO:0000259" key="18">
    <source>
        <dbReference type="SMART" id="SM00382"/>
    </source>
</evidence>
<keyword evidence="8 16" id="KW-0547">Nucleotide-binding</keyword>
<sequence length="640" mass="72480">MRQIQCFLNTRTDRTSRNVIKTSRLLNMTYCQTRCLKRQLDMMTQATQIVCGSRFYCSAPDNQPKKDTDKPPRNGRIFKIIIPRPELFLVAFGLFILFITWDLNRDAAISWEEFKTKYLLEGRVKKVFVRTYFDDLEVAFVQLHPLEQIVLPGEPDKVAVRMTKVGDFLGKLRDFEAEYNVPRGEQIPYQYEDARWLIFFQKLAVFAISLGLLGLYFWSKRSLMNLLPRATMFKNEQEFKDFLNKQREGMKEMNNTSKEASQKTRKPKIKRPEKISEFMDLFDGDQFSKAEDVLEGKFSFKDVAGLHEAKIEVQEFIDYIKTPEKFEEIGARTPKGALLLGPPGCGKTLLGKALAGECGVPFYYAAGSEFLKMIGGMGAAKVRKLFREAREDAPCIIFIDEVDAIGKKRASGTSDIGSGAETDADQTLNQLLAEMDGMKTTQGVIVIAATNRADTLDKALMRPGRFDRHITIDLPTMKERVELFELYLRKLKLSLPVSSLAPRLAQLTPRMSGADIANICNEAAIHAAREMKKHVHASDLNYACERVIAGQPKLSNPVSIPERKVIAYHEAGHVLVGWLLEHTDALLKVTVVPRTSATLGFAQYVPRDTRLYTKDQLFDFMVQLLGGRAAEDVMFNSVTS</sequence>
<keyword evidence="12" id="KW-0809">Transit peptide</keyword>
<evidence type="ECO:0000256" key="4">
    <source>
        <dbReference type="ARBA" id="ARBA00010550"/>
    </source>
</evidence>
<dbReference type="InterPro" id="IPR050928">
    <property type="entry name" value="ATP-dep_Zn_Metalloprotease"/>
</dbReference>
<dbReference type="InterPro" id="IPR003960">
    <property type="entry name" value="ATPase_AAA_CS"/>
</dbReference>
<dbReference type="Gene3D" id="1.20.58.760">
    <property type="entry name" value="Peptidase M41"/>
    <property type="match status" value="1"/>
</dbReference>
<dbReference type="Gene3D" id="1.10.8.60">
    <property type="match status" value="1"/>
</dbReference>
<dbReference type="InterPro" id="IPR037219">
    <property type="entry name" value="Peptidase_M41-like"/>
</dbReference>
<name>A0A9D4ILE4_DREPO</name>
<keyword evidence="10" id="KW-0862">Zinc</keyword>
<feature type="domain" description="AAA+ ATPase" evidence="18">
    <location>
        <begin position="333"/>
        <end position="476"/>
    </location>
</feature>
<evidence type="ECO:0000313" key="19">
    <source>
        <dbReference type="EMBL" id="KAH3776992.1"/>
    </source>
</evidence>
<comment type="cofactor">
    <cofactor evidence="1">
        <name>Zn(2+)</name>
        <dbReference type="ChEBI" id="CHEBI:29105"/>
    </cofactor>
</comment>
<dbReference type="CDD" id="cd19501">
    <property type="entry name" value="RecA-like_FtsH"/>
    <property type="match status" value="1"/>
</dbReference>
<dbReference type="AlphaFoldDB" id="A0A9D4ILE4"/>
<keyword evidence="11 16" id="KW-0067">ATP-binding</keyword>
<evidence type="ECO:0000256" key="7">
    <source>
        <dbReference type="ARBA" id="ARBA00022723"/>
    </source>
</evidence>
<dbReference type="GO" id="GO:0004222">
    <property type="term" value="F:metalloendopeptidase activity"/>
    <property type="evidence" value="ECO:0007669"/>
    <property type="project" value="InterPro"/>
</dbReference>
<evidence type="ECO:0000256" key="15">
    <source>
        <dbReference type="ARBA" id="ARBA00023136"/>
    </source>
</evidence>
<evidence type="ECO:0000256" key="13">
    <source>
        <dbReference type="ARBA" id="ARBA00022989"/>
    </source>
</evidence>
<keyword evidence="5" id="KW-0645">Protease</keyword>
<feature type="non-terminal residue" evidence="19">
    <location>
        <position position="640"/>
    </location>
</feature>
<dbReference type="InterPro" id="IPR000642">
    <property type="entry name" value="Peptidase_M41"/>
</dbReference>
<evidence type="ECO:0000256" key="10">
    <source>
        <dbReference type="ARBA" id="ARBA00022833"/>
    </source>
</evidence>
<dbReference type="EMBL" id="JAIWYP010000009">
    <property type="protein sequence ID" value="KAH3776992.1"/>
    <property type="molecule type" value="Genomic_DNA"/>
</dbReference>
<keyword evidence="13 17" id="KW-1133">Transmembrane helix</keyword>
<evidence type="ECO:0000256" key="6">
    <source>
        <dbReference type="ARBA" id="ARBA00022692"/>
    </source>
</evidence>
<dbReference type="Pfam" id="PF01434">
    <property type="entry name" value="Peptidase_M41"/>
    <property type="match status" value="1"/>
</dbReference>
<dbReference type="SUPFAM" id="SSF140990">
    <property type="entry name" value="FtsH protease domain-like"/>
    <property type="match status" value="1"/>
</dbReference>
<evidence type="ECO:0000256" key="14">
    <source>
        <dbReference type="ARBA" id="ARBA00023049"/>
    </source>
</evidence>
<keyword evidence="20" id="KW-1185">Reference proteome</keyword>
<dbReference type="Gene3D" id="3.40.1690.20">
    <property type="match status" value="1"/>
</dbReference>
<comment type="similarity">
    <text evidence="3">In the C-terminal section; belongs to the peptidase M41 family.</text>
</comment>
<dbReference type="SUPFAM" id="SSF52540">
    <property type="entry name" value="P-loop containing nucleoside triphosphate hydrolases"/>
    <property type="match status" value="1"/>
</dbReference>
<evidence type="ECO:0000256" key="8">
    <source>
        <dbReference type="ARBA" id="ARBA00022741"/>
    </source>
</evidence>
<evidence type="ECO:0000256" key="1">
    <source>
        <dbReference type="ARBA" id="ARBA00001947"/>
    </source>
</evidence>
<evidence type="ECO:0000256" key="3">
    <source>
        <dbReference type="ARBA" id="ARBA00010044"/>
    </source>
</evidence>
<dbReference type="Proteomes" id="UP000828390">
    <property type="component" value="Unassembled WGS sequence"/>
</dbReference>
<dbReference type="GO" id="GO:0046872">
    <property type="term" value="F:metal ion binding"/>
    <property type="evidence" value="ECO:0007669"/>
    <property type="project" value="UniProtKB-KW"/>
</dbReference>
<dbReference type="Gene3D" id="3.40.50.300">
    <property type="entry name" value="P-loop containing nucleotide triphosphate hydrolases"/>
    <property type="match status" value="1"/>
</dbReference>
<dbReference type="InterPro" id="IPR041569">
    <property type="entry name" value="AAA_lid_3"/>
</dbReference>
<evidence type="ECO:0000256" key="16">
    <source>
        <dbReference type="RuleBase" id="RU003651"/>
    </source>
</evidence>
<dbReference type="FunFam" id="1.10.8.60:FF:000033">
    <property type="entry name" value="paraplegin isoform X1"/>
    <property type="match status" value="1"/>
</dbReference>
<dbReference type="GO" id="GO:0034982">
    <property type="term" value="P:mitochondrial protein processing"/>
    <property type="evidence" value="ECO:0007669"/>
    <property type="project" value="TreeGrafter"/>
</dbReference>
<keyword evidence="14" id="KW-0482">Metalloprotease</keyword>
<dbReference type="InterPro" id="IPR027417">
    <property type="entry name" value="P-loop_NTPase"/>
</dbReference>
<comment type="caution">
    <text evidence="19">The sequence shown here is derived from an EMBL/GenBank/DDBJ whole genome shotgun (WGS) entry which is preliminary data.</text>
</comment>
<reference evidence="19" key="1">
    <citation type="journal article" date="2019" name="bioRxiv">
        <title>The Genome of the Zebra Mussel, Dreissena polymorpha: A Resource for Invasive Species Research.</title>
        <authorList>
            <person name="McCartney M.A."/>
            <person name="Auch B."/>
            <person name="Kono T."/>
            <person name="Mallez S."/>
            <person name="Zhang Y."/>
            <person name="Obille A."/>
            <person name="Becker A."/>
            <person name="Abrahante J.E."/>
            <person name="Garbe J."/>
            <person name="Badalamenti J.P."/>
            <person name="Herman A."/>
            <person name="Mangelson H."/>
            <person name="Liachko I."/>
            <person name="Sullivan S."/>
            <person name="Sone E.D."/>
            <person name="Koren S."/>
            <person name="Silverstein K.A.T."/>
            <person name="Beckman K.B."/>
            <person name="Gohl D.M."/>
        </authorList>
    </citation>
    <scope>NUCLEOTIDE SEQUENCE</scope>
    <source>
        <strain evidence="19">Duluth1</strain>
        <tissue evidence="19">Whole animal</tissue>
    </source>
</reference>
<keyword evidence="6 17" id="KW-0812">Transmembrane</keyword>
<dbReference type="SMART" id="SM00382">
    <property type="entry name" value="AAA"/>
    <property type="match status" value="1"/>
</dbReference>
<comment type="subcellular location">
    <subcellularLocation>
        <location evidence="2">Membrane</location>
        <topology evidence="2">Multi-pass membrane protein</topology>
    </subcellularLocation>
</comment>
<evidence type="ECO:0000256" key="9">
    <source>
        <dbReference type="ARBA" id="ARBA00022801"/>
    </source>
</evidence>
<comment type="similarity">
    <text evidence="16">Belongs to the AAA ATPase family.</text>
</comment>
<comment type="similarity">
    <text evidence="4">In the N-terminal section; belongs to the AAA ATPase family.</text>
</comment>
<reference evidence="19" key="2">
    <citation type="submission" date="2020-11" db="EMBL/GenBank/DDBJ databases">
        <authorList>
            <person name="McCartney M.A."/>
            <person name="Auch B."/>
            <person name="Kono T."/>
            <person name="Mallez S."/>
            <person name="Becker A."/>
            <person name="Gohl D.M."/>
            <person name="Silverstein K.A.T."/>
            <person name="Koren S."/>
            <person name="Bechman K.B."/>
            <person name="Herman A."/>
            <person name="Abrahante J.E."/>
            <person name="Garbe J."/>
        </authorList>
    </citation>
    <scope>NUCLEOTIDE SEQUENCE</scope>
    <source>
        <strain evidence="19">Duluth1</strain>
        <tissue evidence="19">Whole animal</tissue>
    </source>
</reference>
<evidence type="ECO:0000256" key="5">
    <source>
        <dbReference type="ARBA" id="ARBA00022670"/>
    </source>
</evidence>
<accession>A0A9D4ILE4</accession>
<dbReference type="GO" id="GO:0005745">
    <property type="term" value="C:m-AAA complex"/>
    <property type="evidence" value="ECO:0007669"/>
    <property type="project" value="TreeGrafter"/>
</dbReference>
<keyword evidence="15 17" id="KW-0472">Membrane</keyword>
<gene>
    <name evidence="19" type="ORF">DPMN_178426</name>
</gene>
<evidence type="ECO:0000256" key="11">
    <source>
        <dbReference type="ARBA" id="ARBA00022840"/>
    </source>
</evidence>
<evidence type="ECO:0000256" key="2">
    <source>
        <dbReference type="ARBA" id="ARBA00004141"/>
    </source>
</evidence>
<keyword evidence="7" id="KW-0479">Metal-binding</keyword>
<dbReference type="Pfam" id="PF17862">
    <property type="entry name" value="AAA_lid_3"/>
    <property type="match status" value="1"/>
</dbReference>
<dbReference type="GO" id="GO:0016887">
    <property type="term" value="F:ATP hydrolysis activity"/>
    <property type="evidence" value="ECO:0007669"/>
    <property type="project" value="InterPro"/>
</dbReference>
<dbReference type="GO" id="GO:0005524">
    <property type="term" value="F:ATP binding"/>
    <property type="evidence" value="ECO:0007669"/>
    <property type="project" value="UniProtKB-KW"/>
</dbReference>
<dbReference type="InterPro" id="IPR003593">
    <property type="entry name" value="AAA+_ATPase"/>
</dbReference>
<dbReference type="GO" id="GO:0004176">
    <property type="term" value="F:ATP-dependent peptidase activity"/>
    <property type="evidence" value="ECO:0007669"/>
    <property type="project" value="InterPro"/>
</dbReference>
<organism evidence="19 20">
    <name type="scientific">Dreissena polymorpha</name>
    <name type="common">Zebra mussel</name>
    <name type="synonym">Mytilus polymorpha</name>
    <dbReference type="NCBI Taxonomy" id="45954"/>
    <lineage>
        <taxon>Eukaryota</taxon>
        <taxon>Metazoa</taxon>
        <taxon>Spiralia</taxon>
        <taxon>Lophotrochozoa</taxon>
        <taxon>Mollusca</taxon>
        <taxon>Bivalvia</taxon>
        <taxon>Autobranchia</taxon>
        <taxon>Heteroconchia</taxon>
        <taxon>Euheterodonta</taxon>
        <taxon>Imparidentia</taxon>
        <taxon>Neoheterodontei</taxon>
        <taxon>Myida</taxon>
        <taxon>Dreissenoidea</taxon>
        <taxon>Dreissenidae</taxon>
        <taxon>Dreissena</taxon>
    </lineage>
</organism>
<dbReference type="Pfam" id="PF00004">
    <property type="entry name" value="AAA"/>
    <property type="match status" value="1"/>
</dbReference>
<keyword evidence="9" id="KW-0378">Hydrolase</keyword>
<evidence type="ECO:0000313" key="20">
    <source>
        <dbReference type="Proteomes" id="UP000828390"/>
    </source>
</evidence>
<feature type="transmembrane region" description="Helical" evidence="17">
    <location>
        <begin position="196"/>
        <end position="218"/>
    </location>
</feature>
<feature type="transmembrane region" description="Helical" evidence="17">
    <location>
        <begin position="81"/>
        <end position="101"/>
    </location>
</feature>